<feature type="region of interest" description="Disordered" evidence="1">
    <location>
        <begin position="166"/>
        <end position="215"/>
    </location>
</feature>
<organism evidence="2 3">
    <name type="scientific">Prorocentrum cordatum</name>
    <dbReference type="NCBI Taxonomy" id="2364126"/>
    <lineage>
        <taxon>Eukaryota</taxon>
        <taxon>Sar</taxon>
        <taxon>Alveolata</taxon>
        <taxon>Dinophyceae</taxon>
        <taxon>Prorocentrales</taxon>
        <taxon>Prorocentraceae</taxon>
        <taxon>Prorocentrum</taxon>
    </lineage>
</organism>
<feature type="region of interest" description="Disordered" evidence="1">
    <location>
        <begin position="26"/>
        <end position="55"/>
    </location>
</feature>
<sequence length="250" mass="26076">MQWKYCTRSSRIGCKATVDTDGWVRPGKGKRGRGKTRAVAAGGTLDSTASGSEASGRLGELQKDIGYLEAFPVPAGLGVAHVDEQLVALRVQRDAAAAALAADTEAGAQRAVSERDLEAMRGLFVQLRTLPTAHTGGSFARAWEGTMEQLAAVEALFFAPESKAQLQQRERRGDSCPLDGGAVDSDSDADLLEPQPAEERGQAARRGPAAGGWTKVAPGLISSPATEAADLGPLATVTLVAAEAQGRRIL</sequence>
<evidence type="ECO:0000313" key="2">
    <source>
        <dbReference type="EMBL" id="CAK0825122.1"/>
    </source>
</evidence>
<gene>
    <name evidence="2" type="ORF">PCOR1329_LOCUS25326</name>
</gene>
<evidence type="ECO:0000313" key="3">
    <source>
        <dbReference type="Proteomes" id="UP001189429"/>
    </source>
</evidence>
<dbReference type="EMBL" id="CAUYUJ010008846">
    <property type="protein sequence ID" value="CAK0825122.1"/>
    <property type="molecule type" value="Genomic_DNA"/>
</dbReference>
<reference evidence="2" key="1">
    <citation type="submission" date="2023-10" db="EMBL/GenBank/DDBJ databases">
        <authorList>
            <person name="Chen Y."/>
            <person name="Shah S."/>
            <person name="Dougan E. K."/>
            <person name="Thang M."/>
            <person name="Chan C."/>
        </authorList>
    </citation>
    <scope>NUCLEOTIDE SEQUENCE [LARGE SCALE GENOMIC DNA]</scope>
</reference>
<keyword evidence="3" id="KW-1185">Reference proteome</keyword>
<accession>A0ABN9S0D0</accession>
<proteinExistence type="predicted"/>
<protein>
    <submittedName>
        <fullName evidence="2">Uncharacterized protein</fullName>
    </submittedName>
</protein>
<evidence type="ECO:0000256" key="1">
    <source>
        <dbReference type="SAM" id="MobiDB-lite"/>
    </source>
</evidence>
<comment type="caution">
    <text evidence="2">The sequence shown here is derived from an EMBL/GenBank/DDBJ whole genome shotgun (WGS) entry which is preliminary data.</text>
</comment>
<name>A0ABN9S0D0_9DINO</name>
<dbReference type="Proteomes" id="UP001189429">
    <property type="component" value="Unassembled WGS sequence"/>
</dbReference>
<feature type="compositionally biased region" description="Basic residues" evidence="1">
    <location>
        <begin position="27"/>
        <end position="36"/>
    </location>
</feature>